<reference evidence="3" key="2">
    <citation type="submission" date="2021-02" db="EMBL/GenBank/DDBJ databases">
        <authorList>
            <person name="Kimball J.A."/>
            <person name="Haas M.W."/>
            <person name="Macchietto M."/>
            <person name="Kono T."/>
            <person name="Duquette J."/>
            <person name="Shao M."/>
        </authorList>
    </citation>
    <scope>NUCLEOTIDE SEQUENCE</scope>
    <source>
        <tissue evidence="3">Fresh leaf tissue</tissue>
    </source>
</reference>
<keyword evidence="2" id="KW-0812">Transmembrane</keyword>
<accession>A0A8J5X9M0</accession>
<comment type="caution">
    <text evidence="3">The sequence shown here is derived from an EMBL/GenBank/DDBJ whole genome shotgun (WGS) entry which is preliminary data.</text>
</comment>
<feature type="region of interest" description="Disordered" evidence="1">
    <location>
        <begin position="29"/>
        <end position="68"/>
    </location>
</feature>
<name>A0A8J5X9M0_ZIZPA</name>
<keyword evidence="2" id="KW-1133">Transmembrane helix</keyword>
<feature type="transmembrane region" description="Helical" evidence="2">
    <location>
        <begin position="117"/>
        <end position="136"/>
    </location>
</feature>
<feature type="transmembrane region" description="Helical" evidence="2">
    <location>
        <begin position="156"/>
        <end position="175"/>
    </location>
</feature>
<keyword evidence="4" id="KW-1185">Reference proteome</keyword>
<dbReference type="EMBL" id="JAAALK010000079">
    <property type="protein sequence ID" value="KAG8100507.1"/>
    <property type="molecule type" value="Genomic_DNA"/>
</dbReference>
<keyword evidence="2" id="KW-0472">Membrane</keyword>
<evidence type="ECO:0000256" key="2">
    <source>
        <dbReference type="SAM" id="Phobius"/>
    </source>
</evidence>
<dbReference type="Proteomes" id="UP000729402">
    <property type="component" value="Unassembled WGS sequence"/>
</dbReference>
<evidence type="ECO:0000256" key="1">
    <source>
        <dbReference type="SAM" id="MobiDB-lite"/>
    </source>
</evidence>
<gene>
    <name evidence="3" type="ORF">GUJ93_ZPchr0013g34958</name>
</gene>
<dbReference type="AlphaFoldDB" id="A0A8J5X9M0"/>
<sequence length="182" mass="18358">MASRVVAGSRVAVCFPAAGRRRAALVVRAQAEQRVDPTEETAASSPSPSSDADPGGTEQHQAQGGGWREAVGRVRIQRAGAGADQWEACHAGVRVGAAVEASSGGGIISQAGSGSGMAWFAATAAVFSAASLVPLLSGESAEARSGAFMSANAELWNGRFAMLGLVALALTEYLTGAPFVNI</sequence>
<protein>
    <submittedName>
        <fullName evidence="3">Uncharacterized protein</fullName>
    </submittedName>
</protein>
<evidence type="ECO:0000313" key="4">
    <source>
        <dbReference type="Proteomes" id="UP000729402"/>
    </source>
</evidence>
<organism evidence="3 4">
    <name type="scientific">Zizania palustris</name>
    <name type="common">Northern wild rice</name>
    <dbReference type="NCBI Taxonomy" id="103762"/>
    <lineage>
        <taxon>Eukaryota</taxon>
        <taxon>Viridiplantae</taxon>
        <taxon>Streptophyta</taxon>
        <taxon>Embryophyta</taxon>
        <taxon>Tracheophyta</taxon>
        <taxon>Spermatophyta</taxon>
        <taxon>Magnoliopsida</taxon>
        <taxon>Liliopsida</taxon>
        <taxon>Poales</taxon>
        <taxon>Poaceae</taxon>
        <taxon>BOP clade</taxon>
        <taxon>Oryzoideae</taxon>
        <taxon>Oryzeae</taxon>
        <taxon>Zizaniinae</taxon>
        <taxon>Zizania</taxon>
    </lineage>
</organism>
<feature type="compositionally biased region" description="Low complexity" evidence="1">
    <location>
        <begin position="42"/>
        <end position="54"/>
    </location>
</feature>
<dbReference type="OrthoDB" id="765963at2759"/>
<reference evidence="3" key="1">
    <citation type="journal article" date="2021" name="bioRxiv">
        <title>Whole Genome Assembly and Annotation of Northern Wild Rice, Zizania palustris L., Supports a Whole Genome Duplication in the Zizania Genus.</title>
        <authorList>
            <person name="Haas M."/>
            <person name="Kono T."/>
            <person name="Macchietto M."/>
            <person name="Millas R."/>
            <person name="McGilp L."/>
            <person name="Shao M."/>
            <person name="Duquette J."/>
            <person name="Hirsch C.N."/>
            <person name="Kimball J."/>
        </authorList>
    </citation>
    <scope>NUCLEOTIDE SEQUENCE</scope>
    <source>
        <tissue evidence="3">Fresh leaf tissue</tissue>
    </source>
</reference>
<proteinExistence type="predicted"/>
<evidence type="ECO:0000313" key="3">
    <source>
        <dbReference type="EMBL" id="KAG8100507.1"/>
    </source>
</evidence>